<keyword evidence="1" id="KW-0812">Transmembrane</keyword>
<evidence type="ECO:0000313" key="2">
    <source>
        <dbReference type="EMBL" id="OQR26137.1"/>
    </source>
</evidence>
<keyword evidence="1" id="KW-1133">Transmembrane helix</keyword>
<dbReference type="Proteomes" id="UP000192353">
    <property type="component" value="Unassembled WGS sequence"/>
</dbReference>
<comment type="caution">
    <text evidence="2">The sequence shown here is derived from an EMBL/GenBank/DDBJ whole genome shotgun (WGS) entry which is preliminary data.</text>
</comment>
<name>A0A1V9U3D4_9LACO</name>
<gene>
    <name evidence="2" type="ORF">B6U37_00810</name>
</gene>
<dbReference type="AlphaFoldDB" id="A0A1V9U3D4"/>
<sequence>MPIQIRVNIRRMLKAIVAFFFKLSIIKNIILYKLDMRYIIPNLQSGAIIGGIQLYEQKKVKIRINMIKCK</sequence>
<reference evidence="2 3" key="1">
    <citation type="submission" date="2017-03" db="EMBL/GenBank/DDBJ databases">
        <title>Phylogenomics and comparative genomics of Lactobacillus salivarius, a mammalian gut commensal.</title>
        <authorList>
            <person name="Harris H.M."/>
        </authorList>
    </citation>
    <scope>NUCLEOTIDE SEQUENCE [LARGE SCALE GENOMIC DNA]</scope>
    <source>
        <strain evidence="2 3">AH4231</strain>
    </source>
</reference>
<accession>A0A1V9U3D4</accession>
<evidence type="ECO:0000313" key="3">
    <source>
        <dbReference type="Proteomes" id="UP000192353"/>
    </source>
</evidence>
<proteinExistence type="predicted"/>
<protein>
    <submittedName>
        <fullName evidence="2">Uncharacterized protein</fullName>
    </submittedName>
</protein>
<feature type="transmembrane region" description="Helical" evidence="1">
    <location>
        <begin position="12"/>
        <end position="32"/>
    </location>
</feature>
<organism evidence="2 3">
    <name type="scientific">Ligilactobacillus salivarius</name>
    <dbReference type="NCBI Taxonomy" id="1624"/>
    <lineage>
        <taxon>Bacteria</taxon>
        <taxon>Bacillati</taxon>
        <taxon>Bacillota</taxon>
        <taxon>Bacilli</taxon>
        <taxon>Lactobacillales</taxon>
        <taxon>Lactobacillaceae</taxon>
        <taxon>Ligilactobacillus</taxon>
    </lineage>
</organism>
<evidence type="ECO:0000256" key="1">
    <source>
        <dbReference type="SAM" id="Phobius"/>
    </source>
</evidence>
<keyword evidence="1" id="KW-0472">Membrane</keyword>
<dbReference type="EMBL" id="NBEY01000010">
    <property type="protein sequence ID" value="OQR26137.1"/>
    <property type="molecule type" value="Genomic_DNA"/>
</dbReference>